<dbReference type="AlphaFoldDB" id="A0AAD5ZPZ8"/>
<evidence type="ECO:0000256" key="2">
    <source>
        <dbReference type="ARBA" id="ARBA00022723"/>
    </source>
</evidence>
<evidence type="ECO:0000256" key="1">
    <source>
        <dbReference type="ARBA" id="ARBA00007818"/>
    </source>
</evidence>
<protein>
    <submittedName>
        <fullName evidence="4">Uncharacterized protein</fullName>
    </submittedName>
</protein>
<comment type="similarity">
    <text evidence="1">Belongs to the UPF0587 family.</text>
</comment>
<dbReference type="PANTHER" id="PTHR12857:SF0">
    <property type="entry name" value="CXXC MOTIF CONTAINING ZINC BINDING PROTEIN"/>
    <property type="match status" value="1"/>
</dbReference>
<keyword evidence="2" id="KW-0479">Metal-binding</keyword>
<comment type="caution">
    <text evidence="4">The sequence shown here is derived from an EMBL/GenBank/DDBJ whole genome shotgun (WGS) entry which is preliminary data.</text>
</comment>
<keyword evidence="5" id="KW-1185">Reference proteome</keyword>
<reference evidence="4 5" key="1">
    <citation type="journal article" date="2022" name="Cell">
        <title>Repeat-based holocentromeres influence genome architecture and karyotype evolution.</title>
        <authorList>
            <person name="Hofstatter P.G."/>
            <person name="Thangavel G."/>
            <person name="Lux T."/>
            <person name="Neumann P."/>
            <person name="Vondrak T."/>
            <person name="Novak P."/>
            <person name="Zhang M."/>
            <person name="Costa L."/>
            <person name="Castellani M."/>
            <person name="Scott A."/>
            <person name="Toegelov H."/>
            <person name="Fuchs J."/>
            <person name="Mata-Sucre Y."/>
            <person name="Dias Y."/>
            <person name="Vanzela A.L.L."/>
            <person name="Huettel B."/>
            <person name="Almeida C.C.S."/>
            <person name="Simkova H."/>
            <person name="Souza G."/>
            <person name="Pedrosa-Harand A."/>
            <person name="Macas J."/>
            <person name="Mayer K.F.X."/>
            <person name="Houben A."/>
            <person name="Marques A."/>
        </authorList>
    </citation>
    <scope>NUCLEOTIDE SEQUENCE [LARGE SCALE GENOMIC DNA]</scope>
    <source>
        <strain evidence="4">RhyTen1mFocal</strain>
    </source>
</reference>
<evidence type="ECO:0000256" key="3">
    <source>
        <dbReference type="ARBA" id="ARBA00022833"/>
    </source>
</evidence>
<dbReference type="InterPro" id="IPR008584">
    <property type="entry name" value="CXXC_Zn-binding_euk"/>
</dbReference>
<evidence type="ECO:0000313" key="4">
    <source>
        <dbReference type="EMBL" id="KAJ3701957.1"/>
    </source>
</evidence>
<dbReference type="PANTHER" id="PTHR12857">
    <property type="entry name" value="CXXC MOTIF CONTAINING ZINC BINDING PROTEIN"/>
    <property type="match status" value="1"/>
</dbReference>
<organism evidence="4 5">
    <name type="scientific">Rhynchospora tenuis</name>
    <dbReference type="NCBI Taxonomy" id="198213"/>
    <lineage>
        <taxon>Eukaryota</taxon>
        <taxon>Viridiplantae</taxon>
        <taxon>Streptophyta</taxon>
        <taxon>Embryophyta</taxon>
        <taxon>Tracheophyta</taxon>
        <taxon>Spermatophyta</taxon>
        <taxon>Magnoliopsida</taxon>
        <taxon>Liliopsida</taxon>
        <taxon>Poales</taxon>
        <taxon>Cyperaceae</taxon>
        <taxon>Cyperoideae</taxon>
        <taxon>Rhynchosporeae</taxon>
        <taxon>Rhynchospora</taxon>
    </lineage>
</organism>
<evidence type="ECO:0000313" key="5">
    <source>
        <dbReference type="Proteomes" id="UP001210211"/>
    </source>
</evidence>
<dbReference type="GO" id="GO:0008270">
    <property type="term" value="F:zinc ion binding"/>
    <property type="evidence" value="ECO:0007669"/>
    <property type="project" value="TreeGrafter"/>
</dbReference>
<dbReference type="Pfam" id="PF05907">
    <property type="entry name" value="CXXC_Zn-b_euk"/>
    <property type="match status" value="1"/>
</dbReference>
<name>A0AAD5ZPZ8_9POAL</name>
<dbReference type="EMBL" id="JAMRDG010000001">
    <property type="protein sequence ID" value="KAJ3701957.1"/>
    <property type="molecule type" value="Genomic_DNA"/>
</dbReference>
<accession>A0AAD5ZPZ8</accession>
<sequence length="180" mass="20375">MVYFALKITGNLTGVDNLQPRGGVDDPDHPYLFKLHCENCGEVSRRHSCVMLSEEVPLPSVYGKGSVNLVQKCKLCDRVGTVKMISGFGKPLNHSSGECGRYVRIMIFECHGLAPVEFSFGGVWKAQSRKKLLEIDLSMGEFNDFNERVHVTDLKAKFETMRTFGRYGDRYLYSPRIDGW</sequence>
<dbReference type="SUPFAM" id="SSF141678">
    <property type="entry name" value="MAL13P1.257-like"/>
    <property type="match status" value="1"/>
</dbReference>
<keyword evidence="3" id="KW-0862">Zinc</keyword>
<dbReference type="Proteomes" id="UP001210211">
    <property type="component" value="Unassembled WGS sequence"/>
</dbReference>
<proteinExistence type="inferred from homology"/>
<gene>
    <name evidence="4" type="ORF">LUZ61_005662</name>
</gene>